<dbReference type="Gene3D" id="3.40.50.300">
    <property type="entry name" value="P-loop containing nucleotide triphosphate hydrolases"/>
    <property type="match status" value="1"/>
</dbReference>
<keyword evidence="10" id="KW-0472">Membrane</keyword>
<gene>
    <name evidence="16" type="ORF">E4665_01085</name>
</gene>
<comment type="function">
    <text evidence="12">Necessary for flagellar biosynthesis. May be involved in translocation of the flagellum.</text>
</comment>
<dbReference type="InterPro" id="IPR003593">
    <property type="entry name" value="AAA+_ATPase"/>
</dbReference>
<feature type="domain" description="AAA+ ATPase" evidence="14">
    <location>
        <begin position="168"/>
        <end position="314"/>
    </location>
</feature>
<comment type="caution">
    <text evidence="16">The sequence shown here is derived from an EMBL/GenBank/DDBJ whole genome shotgun (WGS) entry which is preliminary data.</text>
</comment>
<dbReference type="SUPFAM" id="SSF52540">
    <property type="entry name" value="P-loop containing nucleoside triphosphate hydrolases"/>
    <property type="match status" value="1"/>
</dbReference>
<organism evidence="16 17">
    <name type="scientific">Sporolactobacillus shoreae</name>
    <dbReference type="NCBI Taxonomy" id="1465501"/>
    <lineage>
        <taxon>Bacteria</taxon>
        <taxon>Bacillati</taxon>
        <taxon>Bacillota</taxon>
        <taxon>Bacilli</taxon>
        <taxon>Bacillales</taxon>
        <taxon>Sporolactobacillaceae</taxon>
        <taxon>Sporolactobacillus</taxon>
    </lineage>
</organism>
<dbReference type="InterPro" id="IPR000897">
    <property type="entry name" value="SRP54_GTPase_dom"/>
</dbReference>
<evidence type="ECO:0000259" key="14">
    <source>
        <dbReference type="SMART" id="SM00382"/>
    </source>
</evidence>
<dbReference type="Gene3D" id="1.20.120.1380">
    <property type="entry name" value="Flagellar FlhF biosynthesis protein, N domain"/>
    <property type="match status" value="1"/>
</dbReference>
<keyword evidence="6" id="KW-0547">Nucleotide-binding</keyword>
<evidence type="ECO:0000256" key="7">
    <source>
        <dbReference type="ARBA" id="ARBA00022795"/>
    </source>
</evidence>
<evidence type="ECO:0000256" key="4">
    <source>
        <dbReference type="ARBA" id="ARBA00022448"/>
    </source>
</evidence>
<keyword evidence="11" id="KW-1006">Bacterial flagellum protein export</keyword>
<accession>A0A4Z0GUA7</accession>
<dbReference type="Pfam" id="PF00448">
    <property type="entry name" value="SRP54"/>
    <property type="match status" value="1"/>
</dbReference>
<evidence type="ECO:0000256" key="5">
    <source>
        <dbReference type="ARBA" id="ARBA00022475"/>
    </source>
</evidence>
<feature type="domain" description="SRP54-type proteins GTP-binding" evidence="15">
    <location>
        <begin position="169"/>
        <end position="361"/>
    </location>
</feature>
<dbReference type="Proteomes" id="UP000298347">
    <property type="component" value="Unassembled WGS sequence"/>
</dbReference>
<evidence type="ECO:0000259" key="15">
    <source>
        <dbReference type="SMART" id="SM00962"/>
    </source>
</evidence>
<dbReference type="GO" id="GO:0015031">
    <property type="term" value="P:protein transport"/>
    <property type="evidence" value="ECO:0007669"/>
    <property type="project" value="UniProtKB-KW"/>
</dbReference>
<dbReference type="SMART" id="SM00382">
    <property type="entry name" value="AAA"/>
    <property type="match status" value="1"/>
</dbReference>
<dbReference type="CDD" id="cd17873">
    <property type="entry name" value="FlhF"/>
    <property type="match status" value="1"/>
</dbReference>
<dbReference type="PANTHER" id="PTHR43134:SF3">
    <property type="entry name" value="FLAGELLAR BIOSYNTHESIS PROTEIN FLHF"/>
    <property type="match status" value="1"/>
</dbReference>
<keyword evidence="16" id="KW-0966">Cell projection</keyword>
<dbReference type="FunFam" id="3.40.50.300:FF:000695">
    <property type="entry name" value="Flagellar biosynthesis regulator FlhF"/>
    <property type="match status" value="1"/>
</dbReference>
<dbReference type="InterPro" id="IPR047040">
    <property type="entry name" value="FlhF__GTPase_dom"/>
</dbReference>
<dbReference type="InterPro" id="IPR027417">
    <property type="entry name" value="P-loop_NTPase"/>
</dbReference>
<dbReference type="EMBL" id="SRJD01000001">
    <property type="protein sequence ID" value="TGB00298.1"/>
    <property type="molecule type" value="Genomic_DNA"/>
</dbReference>
<evidence type="ECO:0000256" key="13">
    <source>
        <dbReference type="ARBA" id="ARBA00030866"/>
    </source>
</evidence>
<dbReference type="AlphaFoldDB" id="A0A4Z0GUA7"/>
<dbReference type="PANTHER" id="PTHR43134">
    <property type="entry name" value="SIGNAL RECOGNITION PARTICLE RECEPTOR SUBUNIT ALPHA"/>
    <property type="match status" value="1"/>
</dbReference>
<dbReference type="GO" id="GO:0044781">
    <property type="term" value="P:bacterial-type flagellum organization"/>
    <property type="evidence" value="ECO:0007669"/>
    <property type="project" value="UniProtKB-KW"/>
</dbReference>
<evidence type="ECO:0000256" key="12">
    <source>
        <dbReference type="ARBA" id="ARBA00025337"/>
    </source>
</evidence>
<proteinExistence type="inferred from homology"/>
<dbReference type="OrthoDB" id="9778554at2"/>
<reference evidence="16 17" key="1">
    <citation type="journal article" date="2015" name="Int. J. Syst. Evol. Microbiol.">
        <title>Sporolactobacillus shoreae sp. nov. and Sporolactobacillus spathodeae sp. nov., two spore-forming lactic acid bacteria isolated from tree barks in Thailand.</title>
        <authorList>
            <person name="Thamacharoensuk T."/>
            <person name="Kitahara M."/>
            <person name="Ohkuma M."/>
            <person name="Thongchul N."/>
            <person name="Tanasupawat S."/>
        </authorList>
    </citation>
    <scope>NUCLEOTIDE SEQUENCE [LARGE SCALE GENOMIC DNA]</scope>
    <source>
        <strain evidence="16 17">BK92</strain>
    </source>
</reference>
<dbReference type="GO" id="GO:0006614">
    <property type="term" value="P:SRP-dependent cotranslational protein targeting to membrane"/>
    <property type="evidence" value="ECO:0007669"/>
    <property type="project" value="InterPro"/>
</dbReference>
<name>A0A4Z0GUA7_9BACL</name>
<evidence type="ECO:0000313" key="17">
    <source>
        <dbReference type="Proteomes" id="UP000298347"/>
    </source>
</evidence>
<dbReference type="GO" id="GO:0005525">
    <property type="term" value="F:GTP binding"/>
    <property type="evidence" value="ECO:0007669"/>
    <property type="project" value="UniProtKB-KW"/>
</dbReference>
<keyword evidence="16" id="KW-0969">Cilium</keyword>
<dbReference type="GO" id="GO:0005047">
    <property type="term" value="F:signal recognition particle binding"/>
    <property type="evidence" value="ECO:0007669"/>
    <property type="project" value="TreeGrafter"/>
</dbReference>
<keyword evidence="9" id="KW-0342">GTP-binding</keyword>
<evidence type="ECO:0000256" key="3">
    <source>
        <dbReference type="ARBA" id="ARBA00014919"/>
    </source>
</evidence>
<dbReference type="SMART" id="SM00962">
    <property type="entry name" value="SRP54"/>
    <property type="match status" value="1"/>
</dbReference>
<dbReference type="GO" id="GO:0005886">
    <property type="term" value="C:plasma membrane"/>
    <property type="evidence" value="ECO:0007669"/>
    <property type="project" value="UniProtKB-SubCell"/>
</dbReference>
<keyword evidence="5" id="KW-1003">Cell membrane</keyword>
<dbReference type="GO" id="GO:0003924">
    <property type="term" value="F:GTPase activity"/>
    <property type="evidence" value="ECO:0007669"/>
    <property type="project" value="InterPro"/>
</dbReference>
<evidence type="ECO:0000256" key="1">
    <source>
        <dbReference type="ARBA" id="ARBA00004413"/>
    </source>
</evidence>
<evidence type="ECO:0000256" key="6">
    <source>
        <dbReference type="ARBA" id="ARBA00022741"/>
    </source>
</evidence>
<keyword evidence="7" id="KW-1005">Bacterial flagellum biogenesis</keyword>
<comment type="similarity">
    <text evidence="2">Belongs to the GTP-binding SRP family.</text>
</comment>
<comment type="subcellular location">
    <subcellularLocation>
        <location evidence="1">Cell membrane</location>
        <topology evidence="1">Peripheral membrane protein</topology>
        <orientation evidence="1">Cytoplasmic side</orientation>
    </subcellularLocation>
</comment>
<evidence type="ECO:0000256" key="2">
    <source>
        <dbReference type="ARBA" id="ARBA00008531"/>
    </source>
</evidence>
<keyword evidence="17" id="KW-1185">Reference proteome</keyword>
<evidence type="ECO:0000256" key="10">
    <source>
        <dbReference type="ARBA" id="ARBA00023136"/>
    </source>
</evidence>
<evidence type="ECO:0000313" key="16">
    <source>
        <dbReference type="EMBL" id="TGB00298.1"/>
    </source>
</evidence>
<keyword evidence="8" id="KW-0653">Protein transport</keyword>
<keyword evidence="16" id="KW-0282">Flagellum</keyword>
<keyword evidence="4" id="KW-0813">Transport</keyword>
<protein>
    <recommendedName>
        <fullName evidence="3">Flagellar biosynthesis protein FlhF</fullName>
    </recommendedName>
    <alternativeName>
        <fullName evidence="13">Flagella-associated GTP-binding protein</fullName>
    </alternativeName>
</protein>
<evidence type="ECO:0000256" key="9">
    <source>
        <dbReference type="ARBA" id="ARBA00023134"/>
    </source>
</evidence>
<evidence type="ECO:0000256" key="8">
    <source>
        <dbReference type="ARBA" id="ARBA00022927"/>
    </source>
</evidence>
<evidence type="ECO:0000256" key="11">
    <source>
        <dbReference type="ARBA" id="ARBA00023225"/>
    </source>
</evidence>
<sequence length="366" mass="41486">MKMKKIIAPTMAQAIEKVKQELGGDAVIFHTKKVTKGRFFNLFKRESVEVLAANDTDTDFSLKDLPKNAEKKHSGFSETAADRVGLPFRKVTSKVDRIFSGPEYLDSLRVRLLNQGLDEGHVDSLIKTMVKKWYQSDESMDDLELERSLKALLVQRLNPVRFQNQSSNERFTMFIGPTGVGKTTTIAKIAGREILEGGKRIAFITTDTFRIAAINQLKMYADILNVPIEVAYSQKDLHDLVLKYAEYDHVFIDTAGRNFQDERYVQDIGELIRDDPQIDLRLVLAATAKYADLNSLVHSFQRLSANQLIITKLDETTTYGAVVSTLLHFPEKRVLYITDGQEVPDDLRIPNVNELINLMLGDKNDE</sequence>